<evidence type="ECO:0000313" key="1">
    <source>
        <dbReference type="EMBL" id="MEQ2529757.1"/>
    </source>
</evidence>
<feature type="non-terminal residue" evidence="1">
    <location>
        <position position="1"/>
    </location>
</feature>
<organism evidence="1 2">
    <name type="scientific">Robertmurraya yapensis</name>
    <name type="common">ex Hitch et al 2024</name>
    <dbReference type="NCBI Taxonomy" id="3133160"/>
    <lineage>
        <taxon>Bacteria</taxon>
        <taxon>Bacillati</taxon>
        <taxon>Bacillota</taxon>
        <taxon>Bacilli</taxon>
        <taxon>Bacillales</taxon>
        <taxon>Bacillaceae</taxon>
        <taxon>Robertmurraya</taxon>
    </lineage>
</organism>
<reference evidence="1" key="1">
    <citation type="submission" date="2024-03" db="EMBL/GenBank/DDBJ databases">
        <title>Human intestinal bacterial collection.</title>
        <authorList>
            <person name="Pauvert C."/>
            <person name="Hitch T.C.A."/>
            <person name="Clavel T."/>
        </authorList>
    </citation>
    <scope>NUCLEOTIDE SEQUENCE</scope>
    <source>
        <strain evidence="1">CLA-AA-H227</strain>
    </source>
</reference>
<protein>
    <submittedName>
        <fullName evidence="1">Uncharacterized protein</fullName>
    </submittedName>
</protein>
<comment type="caution">
    <text evidence="1">The sequence shown here is derived from an EMBL/GenBank/DDBJ whole genome shotgun (WGS) entry which is preliminary data.</text>
</comment>
<proteinExistence type="predicted"/>
<evidence type="ECO:0000313" key="2">
    <source>
        <dbReference type="Proteomes" id="UP001439875"/>
    </source>
</evidence>
<sequence length="103" mass="12088">SDDDEESKMTYKNFITLYFGLMNVRQIQGYGVFFRLKDEDLSEEIDSIYDEVIEGLKKIESPEKTMETPQELILDNKYTLISRKTVQKYLKDIQESSGKEDSN</sequence>
<name>A0ACC6SI68_9BACI</name>
<dbReference type="EMBL" id="JBBMEW010000084">
    <property type="protein sequence ID" value="MEQ2529757.1"/>
    <property type="molecule type" value="Genomic_DNA"/>
</dbReference>
<gene>
    <name evidence="1" type="ORF">WMO40_24145</name>
</gene>
<keyword evidence="2" id="KW-1185">Reference proteome</keyword>
<accession>A0ACC6SI68</accession>
<dbReference type="Proteomes" id="UP001439875">
    <property type="component" value="Unassembled WGS sequence"/>
</dbReference>